<dbReference type="InterPro" id="IPR000182">
    <property type="entry name" value="GNAT_dom"/>
</dbReference>
<dbReference type="GO" id="GO:0016747">
    <property type="term" value="F:acyltransferase activity, transferring groups other than amino-acyl groups"/>
    <property type="evidence" value="ECO:0007669"/>
    <property type="project" value="InterPro"/>
</dbReference>
<reference evidence="4 5" key="2">
    <citation type="journal article" date="2016" name="Int. J. Syst. Evol. Microbiol.">
        <title>Paenibacillus bovis sp. nov., isolated from raw yak (Bos grunniens) milk.</title>
        <authorList>
            <person name="Gao C."/>
            <person name="Han J."/>
            <person name="Liu Z."/>
            <person name="Xu X."/>
            <person name="Hang F."/>
            <person name="Wu Z."/>
        </authorList>
    </citation>
    <scope>NUCLEOTIDE SEQUENCE [LARGE SCALE GENOMIC DNA]</scope>
    <source>
        <strain evidence="4 5">BD3526</strain>
    </source>
</reference>
<dbReference type="AlphaFoldDB" id="A0A172ZIB3"/>
<dbReference type="Proteomes" id="UP000078148">
    <property type="component" value="Chromosome"/>
</dbReference>
<gene>
    <name evidence="4" type="ORF">AR543_16160</name>
</gene>
<dbReference type="InterPro" id="IPR050832">
    <property type="entry name" value="Bact_Acetyltransf"/>
</dbReference>
<dbReference type="Gene3D" id="3.40.630.30">
    <property type="match status" value="1"/>
</dbReference>
<evidence type="ECO:0000313" key="5">
    <source>
        <dbReference type="Proteomes" id="UP000078148"/>
    </source>
</evidence>
<dbReference type="PANTHER" id="PTHR43877">
    <property type="entry name" value="AMINOALKYLPHOSPHONATE N-ACETYLTRANSFERASE-RELATED-RELATED"/>
    <property type="match status" value="1"/>
</dbReference>
<accession>A0A172ZIB3</accession>
<dbReference type="Pfam" id="PF00583">
    <property type="entry name" value="Acetyltransf_1"/>
    <property type="match status" value="1"/>
</dbReference>
<dbReference type="STRING" id="1616788.AR543_16160"/>
<dbReference type="CDD" id="cd04301">
    <property type="entry name" value="NAT_SF"/>
    <property type="match status" value="1"/>
</dbReference>
<sequence length="151" mass="17043">MSTSVLMPVAEVRKFESKDVQALTGLMRELCYPMTESVLRDRMAALEGKPQFMTLVAEREGQVVGMIALYRKTSYDTGHQTSQITGLVISEAYRNKGIGRELITTAERQAREAGDHSVFVTGMNRDERLSSCSFYQHMGYEKIGCNFIKQM</sequence>
<evidence type="ECO:0000259" key="3">
    <source>
        <dbReference type="PROSITE" id="PS51186"/>
    </source>
</evidence>
<proteinExistence type="predicted"/>
<dbReference type="PROSITE" id="PS51186">
    <property type="entry name" value="GNAT"/>
    <property type="match status" value="1"/>
</dbReference>
<dbReference type="InterPro" id="IPR016181">
    <property type="entry name" value="Acyl_CoA_acyltransferase"/>
</dbReference>
<evidence type="ECO:0000256" key="2">
    <source>
        <dbReference type="ARBA" id="ARBA00023315"/>
    </source>
</evidence>
<dbReference type="SUPFAM" id="SSF55729">
    <property type="entry name" value="Acyl-CoA N-acyltransferases (Nat)"/>
    <property type="match status" value="1"/>
</dbReference>
<dbReference type="KEGG" id="pbv:AR543_16160"/>
<keyword evidence="5" id="KW-1185">Reference proteome</keyword>
<evidence type="ECO:0000313" key="4">
    <source>
        <dbReference type="EMBL" id="ANF97385.1"/>
    </source>
</evidence>
<reference evidence="5" key="1">
    <citation type="submission" date="2015-10" db="EMBL/GenBank/DDBJ databases">
        <title>Genome of Paenibacillus bovis sp. nov.</title>
        <authorList>
            <person name="Wu Z."/>
            <person name="Gao C."/>
            <person name="Liu Z."/>
            <person name="Zheng H."/>
        </authorList>
    </citation>
    <scope>NUCLEOTIDE SEQUENCE [LARGE SCALE GENOMIC DNA]</scope>
    <source>
        <strain evidence="5">BD3526</strain>
    </source>
</reference>
<dbReference type="EMBL" id="CP013023">
    <property type="protein sequence ID" value="ANF97385.1"/>
    <property type="molecule type" value="Genomic_DNA"/>
</dbReference>
<name>A0A172ZIB3_9BACL</name>
<protein>
    <recommendedName>
        <fullName evidence="3">N-acetyltransferase domain-containing protein</fullName>
    </recommendedName>
</protein>
<dbReference type="OrthoDB" id="9797826at2"/>
<evidence type="ECO:0000256" key="1">
    <source>
        <dbReference type="ARBA" id="ARBA00022679"/>
    </source>
</evidence>
<keyword evidence="1" id="KW-0808">Transferase</keyword>
<feature type="domain" description="N-acetyltransferase" evidence="3">
    <location>
        <begin position="10"/>
        <end position="151"/>
    </location>
</feature>
<dbReference type="RefSeq" id="WP_046215078.1">
    <property type="nucleotide sequence ID" value="NZ_CP013023.1"/>
</dbReference>
<keyword evidence="2" id="KW-0012">Acyltransferase</keyword>
<organism evidence="4 5">
    <name type="scientific">Paenibacillus bovis</name>
    <dbReference type="NCBI Taxonomy" id="1616788"/>
    <lineage>
        <taxon>Bacteria</taxon>
        <taxon>Bacillati</taxon>
        <taxon>Bacillota</taxon>
        <taxon>Bacilli</taxon>
        <taxon>Bacillales</taxon>
        <taxon>Paenibacillaceae</taxon>
        <taxon>Paenibacillus</taxon>
    </lineage>
</organism>
<dbReference type="PANTHER" id="PTHR43877:SF1">
    <property type="entry name" value="ACETYLTRANSFERASE"/>
    <property type="match status" value="1"/>
</dbReference>